<feature type="region of interest" description="Disordered" evidence="1">
    <location>
        <begin position="132"/>
        <end position="156"/>
    </location>
</feature>
<name>A0ABR3WG32_9PEZI</name>
<dbReference type="EMBL" id="JAWRVE010000088">
    <property type="protein sequence ID" value="KAL1861324.1"/>
    <property type="molecule type" value="Genomic_DNA"/>
</dbReference>
<feature type="compositionally biased region" description="Low complexity" evidence="1">
    <location>
        <begin position="19"/>
        <end position="31"/>
    </location>
</feature>
<organism evidence="2 3">
    <name type="scientific">Diaporthe australafricana</name>
    <dbReference type="NCBI Taxonomy" id="127596"/>
    <lineage>
        <taxon>Eukaryota</taxon>
        <taxon>Fungi</taxon>
        <taxon>Dikarya</taxon>
        <taxon>Ascomycota</taxon>
        <taxon>Pezizomycotina</taxon>
        <taxon>Sordariomycetes</taxon>
        <taxon>Sordariomycetidae</taxon>
        <taxon>Diaporthales</taxon>
        <taxon>Diaporthaceae</taxon>
        <taxon>Diaporthe</taxon>
    </lineage>
</organism>
<feature type="region of interest" description="Disordered" evidence="1">
    <location>
        <begin position="1"/>
        <end position="96"/>
    </location>
</feature>
<feature type="compositionally biased region" description="Pro residues" evidence="1">
    <location>
        <begin position="59"/>
        <end position="69"/>
    </location>
</feature>
<proteinExistence type="predicted"/>
<evidence type="ECO:0000313" key="3">
    <source>
        <dbReference type="Proteomes" id="UP001583177"/>
    </source>
</evidence>
<sequence>MDAADELLQTKLTRRPTPRKTTYLGPLPQQQQRHHHPSVPSRPGGRGRCHNNVQGMPMPTRPAPAPPPAVDENERRGRRGGDGHDGERHDDDESDIDQASRIWAKIRRCSGVSSLADRTNMSMVEEQSLAARRGIPKAGGKGRKGSGRWGFGNWWA</sequence>
<reference evidence="2 3" key="1">
    <citation type="journal article" date="2024" name="IMA Fungus">
        <title>IMA Genome - F19 : A genome assembly and annotation guide to empower mycologists, including annotated draft genome sequences of Ceratocystis pirilliformis, Diaporthe australafricana, Fusarium ophioides, Paecilomyces lecythidis, and Sporothrix stenoceras.</title>
        <authorList>
            <person name="Aylward J."/>
            <person name="Wilson A.M."/>
            <person name="Visagie C.M."/>
            <person name="Spraker J."/>
            <person name="Barnes I."/>
            <person name="Buitendag C."/>
            <person name="Ceriani C."/>
            <person name="Del Mar Angel L."/>
            <person name="du Plessis D."/>
            <person name="Fuchs T."/>
            <person name="Gasser K."/>
            <person name="Kramer D."/>
            <person name="Li W."/>
            <person name="Munsamy K."/>
            <person name="Piso A."/>
            <person name="Price J.L."/>
            <person name="Sonnekus B."/>
            <person name="Thomas C."/>
            <person name="van der Nest A."/>
            <person name="van Dijk A."/>
            <person name="van Heerden A."/>
            <person name="van Vuuren N."/>
            <person name="Yilmaz N."/>
            <person name="Duong T.A."/>
            <person name="van der Merwe N.A."/>
            <person name="Wingfield M.J."/>
            <person name="Wingfield B.D."/>
        </authorList>
    </citation>
    <scope>NUCLEOTIDE SEQUENCE [LARGE SCALE GENOMIC DNA]</scope>
    <source>
        <strain evidence="2 3">CMW 18300</strain>
    </source>
</reference>
<protein>
    <submittedName>
        <fullName evidence="2">Uncharacterized protein</fullName>
    </submittedName>
</protein>
<gene>
    <name evidence="2" type="ORF">Daus18300_009000</name>
</gene>
<dbReference type="Proteomes" id="UP001583177">
    <property type="component" value="Unassembled WGS sequence"/>
</dbReference>
<evidence type="ECO:0000313" key="2">
    <source>
        <dbReference type="EMBL" id="KAL1861324.1"/>
    </source>
</evidence>
<keyword evidence="3" id="KW-1185">Reference proteome</keyword>
<feature type="compositionally biased region" description="Basic and acidic residues" evidence="1">
    <location>
        <begin position="72"/>
        <end position="91"/>
    </location>
</feature>
<evidence type="ECO:0000256" key="1">
    <source>
        <dbReference type="SAM" id="MobiDB-lite"/>
    </source>
</evidence>
<accession>A0ABR3WG32</accession>
<comment type="caution">
    <text evidence="2">The sequence shown here is derived from an EMBL/GenBank/DDBJ whole genome shotgun (WGS) entry which is preliminary data.</text>
</comment>